<comment type="caution">
    <text evidence="6">The sequence shown here is derived from an EMBL/GenBank/DDBJ whole genome shotgun (WGS) entry which is preliminary data.</text>
</comment>
<dbReference type="PROSITE" id="PS50096">
    <property type="entry name" value="IQ"/>
    <property type="match status" value="1"/>
</dbReference>
<dbReference type="InterPro" id="IPR003103">
    <property type="entry name" value="BAG_domain"/>
</dbReference>
<dbReference type="AlphaFoldDB" id="A0A103XW25"/>
<protein>
    <recommendedName>
        <fullName evidence="5">BAG domain-containing protein</fullName>
    </recommendedName>
</protein>
<dbReference type="GO" id="GO:0009506">
    <property type="term" value="C:plasmodesma"/>
    <property type="evidence" value="ECO:0007669"/>
    <property type="project" value="TreeGrafter"/>
</dbReference>
<dbReference type="SUPFAM" id="SSF63491">
    <property type="entry name" value="BAG domain"/>
    <property type="match status" value="1"/>
</dbReference>
<evidence type="ECO:0000259" key="5">
    <source>
        <dbReference type="PROSITE" id="PS51035"/>
    </source>
</evidence>
<keyword evidence="1" id="KW-0112">Calmodulin-binding</keyword>
<keyword evidence="2" id="KW-0143">Chaperone</keyword>
<feature type="domain" description="BAG" evidence="5">
    <location>
        <begin position="78"/>
        <end position="155"/>
    </location>
</feature>
<dbReference type="Proteomes" id="UP000243975">
    <property type="component" value="Unassembled WGS sequence"/>
</dbReference>
<dbReference type="SMART" id="SM00015">
    <property type="entry name" value="IQ"/>
    <property type="match status" value="1"/>
</dbReference>
<dbReference type="CDD" id="cd23767">
    <property type="entry name" value="IQCD"/>
    <property type="match status" value="1"/>
</dbReference>
<sequence length="368" mass="41373">MMNGPFFRSYLNQQPSRSARSVPVHQTQVRSSPKVISVPVHFVSSEQPPTTLSMSKPSAAIKIQRLFRGFLVRKSVKKITSIRNEVSEIEGRIDDIEVADLIRRDAKERLRVNETLMSLLFKLDSIRGFDCGVRELRKAVTRKAIAIQEKVDSIANQTLDSPNDDINLDNVCTSTSEQDTKTSGFPDKVVDGDGDGDGDLIKEVADDCNLIKAADGRGIEDGRNTSPANDSSEDGKEDHTASMEVHEDTGGNCKNGSRELTVKLMADNEKIMKLMMQISERNEMQTRMINSLSRRVEQLEKALMTENLRRKKKTRVALKRRDGIHFLEAMEDGICNCSQAKGWAPTGVRYKKVYDILDYLYVASKEWV</sequence>
<dbReference type="GO" id="GO:0005516">
    <property type="term" value="F:calmodulin binding"/>
    <property type="evidence" value="ECO:0007669"/>
    <property type="project" value="UniProtKB-KW"/>
</dbReference>
<proteinExistence type="predicted"/>
<dbReference type="GO" id="GO:0051087">
    <property type="term" value="F:protein-folding chaperone binding"/>
    <property type="evidence" value="ECO:0007669"/>
    <property type="project" value="InterPro"/>
</dbReference>
<dbReference type="PROSITE" id="PS51035">
    <property type="entry name" value="BAG"/>
    <property type="match status" value="1"/>
</dbReference>
<keyword evidence="3" id="KW-0175">Coiled coil</keyword>
<accession>A0A103XW25</accession>
<dbReference type="InterPro" id="IPR040400">
    <property type="entry name" value="BAG5/6/7/8"/>
</dbReference>
<dbReference type="STRING" id="59895.A0A103XW25"/>
<feature type="coiled-coil region" evidence="3">
    <location>
        <begin position="282"/>
        <end position="309"/>
    </location>
</feature>
<dbReference type="OMA" id="DSYLVKC"/>
<keyword evidence="7" id="KW-1185">Reference proteome</keyword>
<evidence type="ECO:0000313" key="6">
    <source>
        <dbReference type="EMBL" id="KVH97876.1"/>
    </source>
</evidence>
<feature type="compositionally biased region" description="Basic and acidic residues" evidence="4">
    <location>
        <begin position="233"/>
        <end position="249"/>
    </location>
</feature>
<dbReference type="Pfam" id="PF02179">
    <property type="entry name" value="BAG"/>
    <property type="match status" value="1"/>
</dbReference>
<evidence type="ECO:0000256" key="1">
    <source>
        <dbReference type="ARBA" id="ARBA00022860"/>
    </source>
</evidence>
<gene>
    <name evidence="6" type="ORF">Ccrd_000010</name>
</gene>
<dbReference type="InterPro" id="IPR000048">
    <property type="entry name" value="IQ_motif_EF-hand-BS"/>
</dbReference>
<dbReference type="PANTHER" id="PTHR33322:SF4">
    <property type="entry name" value="BAG DOMAIN CONTAINING PROTEIN, EXPRESSED"/>
    <property type="match status" value="1"/>
</dbReference>
<feature type="region of interest" description="Disordered" evidence="4">
    <location>
        <begin position="217"/>
        <end position="256"/>
    </location>
</feature>
<name>A0A103XW25_CYNCS</name>
<dbReference type="EMBL" id="LEKV01003816">
    <property type="protein sequence ID" value="KVH97876.1"/>
    <property type="molecule type" value="Genomic_DNA"/>
</dbReference>
<evidence type="ECO:0000313" key="7">
    <source>
        <dbReference type="Proteomes" id="UP000243975"/>
    </source>
</evidence>
<organism evidence="6 7">
    <name type="scientific">Cynara cardunculus var. scolymus</name>
    <name type="common">Globe artichoke</name>
    <name type="synonym">Cynara scolymus</name>
    <dbReference type="NCBI Taxonomy" id="59895"/>
    <lineage>
        <taxon>Eukaryota</taxon>
        <taxon>Viridiplantae</taxon>
        <taxon>Streptophyta</taxon>
        <taxon>Embryophyta</taxon>
        <taxon>Tracheophyta</taxon>
        <taxon>Spermatophyta</taxon>
        <taxon>Magnoliopsida</taxon>
        <taxon>eudicotyledons</taxon>
        <taxon>Gunneridae</taxon>
        <taxon>Pentapetalae</taxon>
        <taxon>asterids</taxon>
        <taxon>campanulids</taxon>
        <taxon>Asterales</taxon>
        <taxon>Asteraceae</taxon>
        <taxon>Carduoideae</taxon>
        <taxon>Cardueae</taxon>
        <taxon>Carduinae</taxon>
        <taxon>Cynara</taxon>
    </lineage>
</organism>
<dbReference type="InterPro" id="IPR036533">
    <property type="entry name" value="BAG_dom_sf"/>
</dbReference>
<evidence type="ECO:0000256" key="3">
    <source>
        <dbReference type="SAM" id="Coils"/>
    </source>
</evidence>
<dbReference type="Pfam" id="PF00612">
    <property type="entry name" value="IQ"/>
    <property type="match status" value="1"/>
</dbReference>
<evidence type="ECO:0000256" key="2">
    <source>
        <dbReference type="ARBA" id="ARBA00023186"/>
    </source>
</evidence>
<reference evidence="6 7" key="1">
    <citation type="journal article" date="2016" name="Sci. Rep.">
        <title>The genome sequence of the outbreeding globe artichoke constructed de novo incorporating a phase-aware low-pass sequencing strategy of F1 progeny.</title>
        <authorList>
            <person name="Scaglione D."/>
            <person name="Reyes-Chin-Wo S."/>
            <person name="Acquadro A."/>
            <person name="Froenicke L."/>
            <person name="Portis E."/>
            <person name="Beitel C."/>
            <person name="Tirone M."/>
            <person name="Mauro R."/>
            <person name="Lo Monaco A."/>
            <person name="Mauromicale G."/>
            <person name="Faccioli P."/>
            <person name="Cattivelli L."/>
            <person name="Rieseberg L."/>
            <person name="Michelmore R."/>
            <person name="Lanteri S."/>
        </authorList>
    </citation>
    <scope>NUCLEOTIDE SEQUENCE [LARGE SCALE GENOMIC DNA]</scope>
    <source>
        <strain evidence="6">2C</strain>
    </source>
</reference>
<dbReference type="SMART" id="SM00264">
    <property type="entry name" value="BAG"/>
    <property type="match status" value="1"/>
</dbReference>
<dbReference type="GO" id="GO:0006457">
    <property type="term" value="P:protein folding"/>
    <property type="evidence" value="ECO:0007669"/>
    <property type="project" value="TreeGrafter"/>
</dbReference>
<dbReference type="PANTHER" id="PTHR33322">
    <property type="entry name" value="BAG DOMAIN CONTAINING PROTEIN, EXPRESSED"/>
    <property type="match status" value="1"/>
</dbReference>
<evidence type="ECO:0000256" key="4">
    <source>
        <dbReference type="SAM" id="MobiDB-lite"/>
    </source>
</evidence>
<dbReference type="Gene3D" id="1.20.58.120">
    <property type="entry name" value="BAG domain"/>
    <property type="match status" value="1"/>
</dbReference>
<dbReference type="FunFam" id="1.20.58.120:FF:000010">
    <property type="entry name" value="BAG family molecular chaperone regulator 6"/>
    <property type="match status" value="1"/>
</dbReference>
<dbReference type="Gramene" id="KVH97876">
    <property type="protein sequence ID" value="KVH97876"/>
    <property type="gene ID" value="Ccrd_000010"/>
</dbReference>